<dbReference type="InterPro" id="IPR029063">
    <property type="entry name" value="SAM-dependent_MTases_sf"/>
</dbReference>
<dbReference type="PANTHER" id="PTHR43861:SF1">
    <property type="entry name" value="TRANS-ACONITATE 2-METHYLTRANSFERASE"/>
    <property type="match status" value="1"/>
</dbReference>
<evidence type="ECO:0000259" key="3">
    <source>
        <dbReference type="Pfam" id="PF13649"/>
    </source>
</evidence>
<gene>
    <name evidence="4" type="ORF">DWV29_23735</name>
</gene>
<evidence type="ECO:0000256" key="2">
    <source>
        <dbReference type="ARBA" id="ARBA00022679"/>
    </source>
</evidence>
<dbReference type="Pfam" id="PF13649">
    <property type="entry name" value="Methyltransf_25"/>
    <property type="match status" value="1"/>
</dbReference>
<dbReference type="CDD" id="cd02440">
    <property type="entry name" value="AdoMet_MTases"/>
    <property type="match status" value="1"/>
</dbReference>
<evidence type="ECO:0000313" key="5">
    <source>
        <dbReference type="Proteomes" id="UP000283880"/>
    </source>
</evidence>
<dbReference type="InterPro" id="IPR041698">
    <property type="entry name" value="Methyltransf_25"/>
</dbReference>
<name>A0A413F8P6_9FIRM</name>
<dbReference type="RefSeq" id="WP_007709072.1">
    <property type="nucleotide sequence ID" value="NZ_JAWRJJ010000358.1"/>
</dbReference>
<feature type="domain" description="Methyltransferase" evidence="3">
    <location>
        <begin position="41"/>
        <end position="129"/>
    </location>
</feature>
<accession>A0A413F8P6</accession>
<protein>
    <submittedName>
        <fullName evidence="4">Class I SAM-dependent methyltransferase</fullName>
    </submittedName>
</protein>
<dbReference type="Gene3D" id="3.40.50.150">
    <property type="entry name" value="Vaccinia Virus protein VP39"/>
    <property type="match status" value="1"/>
</dbReference>
<dbReference type="AlphaFoldDB" id="A0A413F8P6"/>
<reference evidence="4 5" key="1">
    <citation type="submission" date="2018-08" db="EMBL/GenBank/DDBJ databases">
        <title>A genome reference for cultivated species of the human gut microbiota.</title>
        <authorList>
            <person name="Zou Y."/>
            <person name="Xue W."/>
            <person name="Luo G."/>
        </authorList>
    </citation>
    <scope>NUCLEOTIDE SEQUENCE [LARGE SCALE GENOMIC DNA]</scope>
    <source>
        <strain evidence="4 5">AF04-15</strain>
    </source>
</reference>
<comment type="caution">
    <text evidence="4">The sequence shown here is derived from an EMBL/GenBank/DDBJ whole genome shotgun (WGS) entry which is preliminary data.</text>
</comment>
<organism evidence="4 5">
    <name type="scientific">Enterocloster asparagiformis</name>
    <dbReference type="NCBI Taxonomy" id="333367"/>
    <lineage>
        <taxon>Bacteria</taxon>
        <taxon>Bacillati</taxon>
        <taxon>Bacillota</taxon>
        <taxon>Clostridia</taxon>
        <taxon>Lachnospirales</taxon>
        <taxon>Lachnospiraceae</taxon>
        <taxon>Enterocloster</taxon>
    </lineage>
</organism>
<sequence>MDDTLQYYNQHAKAYVDSTRDVEFSQTQERFLQYLEPGARILDFGCGSGRDTKYFRNRGFQVEAVDGSAEFVRIASEYTGINVRRMLFQDLDEVERYDGIWACSSILHLPCAELEEVLGKMARALRRRGIVYTSFKYGTEEGGRSGRYFTNMTEAKMAGLLERISVYDVEEMWVTFDVRPGRGDERWLNMILRKR</sequence>
<evidence type="ECO:0000313" key="4">
    <source>
        <dbReference type="EMBL" id="RGX23853.1"/>
    </source>
</evidence>
<proteinExistence type="predicted"/>
<dbReference type="SUPFAM" id="SSF53335">
    <property type="entry name" value="S-adenosyl-L-methionine-dependent methyltransferases"/>
    <property type="match status" value="1"/>
</dbReference>
<dbReference type="Proteomes" id="UP000283880">
    <property type="component" value="Unassembled WGS sequence"/>
</dbReference>
<evidence type="ECO:0000256" key="1">
    <source>
        <dbReference type="ARBA" id="ARBA00022603"/>
    </source>
</evidence>
<keyword evidence="2 4" id="KW-0808">Transferase</keyword>
<dbReference type="PANTHER" id="PTHR43861">
    <property type="entry name" value="TRANS-ACONITATE 2-METHYLTRANSFERASE-RELATED"/>
    <property type="match status" value="1"/>
</dbReference>
<dbReference type="EMBL" id="QSBM01000023">
    <property type="protein sequence ID" value="RGX23853.1"/>
    <property type="molecule type" value="Genomic_DNA"/>
</dbReference>
<dbReference type="GO" id="GO:0008168">
    <property type="term" value="F:methyltransferase activity"/>
    <property type="evidence" value="ECO:0007669"/>
    <property type="project" value="UniProtKB-KW"/>
</dbReference>
<dbReference type="GO" id="GO:0032259">
    <property type="term" value="P:methylation"/>
    <property type="evidence" value="ECO:0007669"/>
    <property type="project" value="UniProtKB-KW"/>
</dbReference>
<dbReference type="OrthoDB" id="9804312at2"/>
<keyword evidence="1 4" id="KW-0489">Methyltransferase</keyword>